<evidence type="ECO:0000256" key="1">
    <source>
        <dbReference type="ARBA" id="ARBA00004141"/>
    </source>
</evidence>
<evidence type="ECO:0000313" key="8">
    <source>
        <dbReference type="EMBL" id="OQR94985.1"/>
    </source>
</evidence>
<feature type="transmembrane region" description="Helical" evidence="6">
    <location>
        <begin position="478"/>
        <end position="503"/>
    </location>
</feature>
<keyword evidence="4 5" id="KW-0472">Membrane</keyword>
<feature type="non-terminal residue" evidence="8">
    <location>
        <position position="1"/>
    </location>
</feature>
<keyword evidence="9" id="KW-1185">Reference proteome</keyword>
<dbReference type="GO" id="GO:0005886">
    <property type="term" value="C:plasma membrane"/>
    <property type="evidence" value="ECO:0007669"/>
    <property type="project" value="TreeGrafter"/>
</dbReference>
<dbReference type="GO" id="GO:0097035">
    <property type="term" value="P:regulation of membrane lipid distribution"/>
    <property type="evidence" value="ECO:0007669"/>
    <property type="project" value="TreeGrafter"/>
</dbReference>
<feature type="transmembrane region" description="Helical" evidence="6">
    <location>
        <begin position="561"/>
        <end position="584"/>
    </location>
</feature>
<evidence type="ECO:0000256" key="5">
    <source>
        <dbReference type="PROSITE-ProRule" id="PRU00205"/>
    </source>
</evidence>
<feature type="transmembrane region" description="Helical" evidence="6">
    <location>
        <begin position="149"/>
        <end position="170"/>
    </location>
</feature>
<dbReference type="PANTHER" id="PTHR13439">
    <property type="entry name" value="CT120 PROTEIN"/>
    <property type="match status" value="1"/>
</dbReference>
<dbReference type="GO" id="GO:0055091">
    <property type="term" value="P:phospholipid homeostasis"/>
    <property type="evidence" value="ECO:0007669"/>
    <property type="project" value="TreeGrafter"/>
</dbReference>
<feature type="domain" description="TLC" evidence="7">
    <location>
        <begin position="397"/>
        <end position="594"/>
    </location>
</feature>
<dbReference type="InterPro" id="IPR006634">
    <property type="entry name" value="TLC-dom"/>
</dbReference>
<feature type="domain" description="TLC" evidence="7">
    <location>
        <begin position="109"/>
        <end position="303"/>
    </location>
</feature>
<dbReference type="EMBL" id="JNBS01002153">
    <property type="protein sequence ID" value="OQR94985.1"/>
    <property type="molecule type" value="Genomic_DNA"/>
</dbReference>
<feature type="transmembrane region" description="Helical" evidence="6">
    <location>
        <begin position="76"/>
        <end position="101"/>
    </location>
</feature>
<dbReference type="GO" id="GO:0071709">
    <property type="term" value="P:membrane assembly"/>
    <property type="evidence" value="ECO:0007669"/>
    <property type="project" value="TreeGrafter"/>
</dbReference>
<name>A0A1V9ZAG5_9STRA</name>
<dbReference type="Pfam" id="PF03798">
    <property type="entry name" value="TRAM_LAG1_CLN8"/>
    <property type="match status" value="2"/>
</dbReference>
<keyword evidence="3 6" id="KW-1133">Transmembrane helix</keyword>
<feature type="transmembrane region" description="Helical" evidence="6">
    <location>
        <begin position="53"/>
        <end position="70"/>
    </location>
</feature>
<feature type="transmembrane region" description="Helical" evidence="6">
    <location>
        <begin position="245"/>
        <end position="263"/>
    </location>
</feature>
<dbReference type="Proteomes" id="UP000243217">
    <property type="component" value="Unassembled WGS sequence"/>
</dbReference>
<evidence type="ECO:0000259" key="7">
    <source>
        <dbReference type="PROSITE" id="PS50922"/>
    </source>
</evidence>
<evidence type="ECO:0000256" key="4">
    <source>
        <dbReference type="ARBA" id="ARBA00023136"/>
    </source>
</evidence>
<organism evidence="8 9">
    <name type="scientific">Thraustotheca clavata</name>
    <dbReference type="NCBI Taxonomy" id="74557"/>
    <lineage>
        <taxon>Eukaryota</taxon>
        <taxon>Sar</taxon>
        <taxon>Stramenopiles</taxon>
        <taxon>Oomycota</taxon>
        <taxon>Saprolegniomycetes</taxon>
        <taxon>Saprolegniales</taxon>
        <taxon>Achlyaceae</taxon>
        <taxon>Thraustotheca</taxon>
    </lineage>
</organism>
<comment type="caution">
    <text evidence="8">The sequence shown here is derived from an EMBL/GenBank/DDBJ whole genome shotgun (WGS) entry which is preliminary data.</text>
</comment>
<evidence type="ECO:0000256" key="6">
    <source>
        <dbReference type="SAM" id="Phobius"/>
    </source>
</evidence>
<proteinExistence type="predicted"/>
<feature type="transmembrane region" description="Helical" evidence="6">
    <location>
        <begin position="400"/>
        <end position="425"/>
    </location>
</feature>
<dbReference type="GO" id="GO:0007009">
    <property type="term" value="P:plasma membrane organization"/>
    <property type="evidence" value="ECO:0007669"/>
    <property type="project" value="TreeGrafter"/>
</dbReference>
<reference evidence="8 9" key="1">
    <citation type="journal article" date="2014" name="Genome Biol. Evol.">
        <title>The secreted proteins of Achlya hypogyna and Thraustotheca clavata identify the ancestral oomycete secretome and reveal gene acquisitions by horizontal gene transfer.</title>
        <authorList>
            <person name="Misner I."/>
            <person name="Blouin N."/>
            <person name="Leonard G."/>
            <person name="Richards T.A."/>
            <person name="Lane C.E."/>
        </authorList>
    </citation>
    <scope>NUCLEOTIDE SEQUENCE [LARGE SCALE GENOMIC DNA]</scope>
    <source>
        <strain evidence="8 9">ATCC 34112</strain>
    </source>
</reference>
<protein>
    <recommendedName>
        <fullName evidence="7">TLC domain-containing protein</fullName>
    </recommendedName>
</protein>
<evidence type="ECO:0000256" key="2">
    <source>
        <dbReference type="ARBA" id="ARBA00022692"/>
    </source>
</evidence>
<evidence type="ECO:0000256" key="3">
    <source>
        <dbReference type="ARBA" id="ARBA00022989"/>
    </source>
</evidence>
<sequence>SIYKVWLVDVVQDEIVAKHTQIPTNHQSRIAIKPIKFLVILIKLQIAMKPESNPWWGITGFALLSIYLAWIDIYSLWITGSFLGFVFVRYAILPILSSWLVKTPFKKKDDWYLWLNTFGSLVHSIVSFTLSAGIVYMDEKFFQRSMVTSSTKLIFIAVAISTGYFVYDLFDLILHRLHLKAPGILLHHANVCLCYISALIYRICLPYQLLLLLLELNSIFLHTRKLLSMIQYNRTSSLYCRTWDGVWLTFLFPRTIVPLWVHYHVYLDRHDFNHFMQFALAFTGLTALHWLLLVAIKLIVKNILAKNKNKLNLIQFVILEFNRLPKWAYHFLLFQVQIMELKLFLASVVAFSLTPRMECVGLFAILFYVIREFIIPRLSSHYVIDFHRQTNEFVALDKRLLWLNTIVSLVHSLTSMWLSLGVILYNGQSFFESDWVHADPSGATFALSLSTGYFIYDFYDLVQTKLYVKGPGILAHHIMVGACYLASIFYSVGESYLLVMLLLELNSVFLHGRKLMAMAGFTMASSAYALAWQGVWVTFVVTRGVLPLAVHYTVYLDRTRFPHVLQFAMAFGGMSVLHVLNFLVMINPRNNAHAI</sequence>
<evidence type="ECO:0000313" key="9">
    <source>
        <dbReference type="Proteomes" id="UP000243217"/>
    </source>
</evidence>
<dbReference type="OrthoDB" id="10266980at2759"/>
<feature type="transmembrane region" description="Helical" evidence="6">
    <location>
        <begin position="207"/>
        <end position="224"/>
    </location>
</feature>
<gene>
    <name evidence="8" type="ORF">THRCLA_08043</name>
</gene>
<dbReference type="PROSITE" id="PS50922">
    <property type="entry name" value="TLC"/>
    <property type="match status" value="2"/>
</dbReference>
<dbReference type="SMART" id="SM00724">
    <property type="entry name" value="TLC"/>
    <property type="match status" value="2"/>
</dbReference>
<dbReference type="InterPro" id="IPR050846">
    <property type="entry name" value="TLCD"/>
</dbReference>
<feature type="transmembrane region" description="Helical" evidence="6">
    <location>
        <begin position="113"/>
        <end position="137"/>
    </location>
</feature>
<feature type="transmembrane region" description="Helical" evidence="6">
    <location>
        <begin position="275"/>
        <end position="300"/>
    </location>
</feature>
<dbReference type="AlphaFoldDB" id="A0A1V9ZAG5"/>
<dbReference type="PANTHER" id="PTHR13439:SF4">
    <property type="entry name" value="TLC DOMAIN-CONTAINING PROTEIN"/>
    <property type="match status" value="1"/>
</dbReference>
<keyword evidence="2 5" id="KW-0812">Transmembrane</keyword>
<accession>A0A1V9ZAG5</accession>
<comment type="subcellular location">
    <subcellularLocation>
        <location evidence="1">Membrane</location>
        <topology evidence="1">Multi-pass membrane protein</topology>
    </subcellularLocation>
</comment>
<feature type="transmembrane region" description="Helical" evidence="6">
    <location>
        <begin position="515"/>
        <end position="541"/>
    </location>
</feature>